<keyword evidence="2" id="KW-1185">Reference proteome</keyword>
<gene>
    <name evidence="1" type="ORF">CulFRC58_1659</name>
</gene>
<organism evidence="1 2">
    <name type="scientific">Corynebacterium ulcerans FRC58</name>
    <dbReference type="NCBI Taxonomy" id="1408268"/>
    <lineage>
        <taxon>Bacteria</taxon>
        <taxon>Bacillati</taxon>
        <taxon>Actinomycetota</taxon>
        <taxon>Actinomycetes</taxon>
        <taxon>Mycobacteriales</taxon>
        <taxon>Corynebacteriaceae</taxon>
        <taxon>Corynebacterium</taxon>
    </lineage>
</organism>
<dbReference type="RefSeq" id="WP_023636247.1">
    <property type="nucleotide sequence ID" value="NZ_CP011913.1"/>
</dbReference>
<reference evidence="1 2" key="1">
    <citation type="journal article" date="2014" name="Int. J. Syst. Evol. Microbiol.">
        <title>Draft Genome Sequence of Corynebacterium ulcerans FRC58, Isolated from the Bronchitic Aspiration of a Patient in France.</title>
        <authorList>
            <person name="Silva Ado S."/>
            <person name="Barauna R.A."/>
            <person name="de Sa P.C."/>
            <person name="das Gracas D.A."/>
            <person name="Carneiro A.R."/>
            <person name="Thouvenin M."/>
            <person name="Azevedo V."/>
            <person name="Badell E."/>
            <person name="Guiso N."/>
            <person name="da Silva A.L."/>
            <person name="Ramos R.T."/>
        </authorList>
    </citation>
    <scope>NUCLEOTIDE SEQUENCE [LARGE SCALE GENOMIC DNA]</scope>
    <source>
        <strain evidence="1 2">FRC58</strain>
    </source>
</reference>
<accession>A0ABN4H1J9</accession>
<name>A0ABN4H1J9_CORUL</name>
<evidence type="ECO:0000313" key="2">
    <source>
        <dbReference type="Proteomes" id="UP000036185"/>
    </source>
</evidence>
<dbReference type="Proteomes" id="UP000036185">
    <property type="component" value="Chromosome"/>
</dbReference>
<dbReference type="EMBL" id="CP011913">
    <property type="protein sequence ID" value="AKN77513.1"/>
    <property type="molecule type" value="Genomic_DNA"/>
</dbReference>
<protein>
    <submittedName>
        <fullName evidence="1">Uncharacterized protein</fullName>
    </submittedName>
</protein>
<sequence length="373" mass="40620">MSIFRDSRELREIYAGGRAIKEIYKGNRLVWSGRDQAMKGFEFFFSMAELSTRSVSGAWVQYRKNTASWQRTVTAPDSSRTADFYFLAKEGSSLSMTLKGRNIFTFELKNGRLKTSSDGDYAAKMRTDDAYSTSEYRLVRVQFFTSWYGYAYQVDVSGTKLASENNGGGFTKGENWITPGNVEFFATNIPILAFFGGSTDLTAHMGRSSAFSSQKSSGWWKPHDFLFPPKVQKQWIIGGGNGGQGGSDYDNGATGPNGRVLQLPNNLPAGTLSIGNGGQGGRDYWKEGYMGEEGNPTTFGGYSTASSSTRFTGTPRSLDPAIAKEGAVPGGNYYNNLFSMGDGGRGGYRKDGDSSATAGYQGNPGGLITVYEW</sequence>
<proteinExistence type="predicted"/>
<evidence type="ECO:0000313" key="1">
    <source>
        <dbReference type="EMBL" id="AKN77513.1"/>
    </source>
</evidence>